<dbReference type="KEGG" id="blau:DQQ01_04900"/>
<feature type="transmembrane region" description="Helical" evidence="7">
    <location>
        <begin position="182"/>
        <end position="199"/>
    </location>
</feature>
<keyword evidence="5 7" id="KW-1133">Transmembrane helix</keyword>
<keyword evidence="10" id="KW-1185">Reference proteome</keyword>
<comment type="subcellular location">
    <subcellularLocation>
        <location evidence="1">Cell membrane</location>
        <topology evidence="1">Multi-pass membrane protein</topology>
    </subcellularLocation>
</comment>
<accession>A0A2Z4U985</accession>
<organism evidence="9 10">
    <name type="scientific">Blautia argi</name>
    <dbReference type="NCBI Taxonomy" id="1912897"/>
    <lineage>
        <taxon>Bacteria</taxon>
        <taxon>Bacillati</taxon>
        <taxon>Bacillota</taxon>
        <taxon>Clostridia</taxon>
        <taxon>Lachnospirales</taxon>
        <taxon>Lachnospiraceae</taxon>
        <taxon>Blautia</taxon>
    </lineage>
</organism>
<evidence type="ECO:0000256" key="3">
    <source>
        <dbReference type="ARBA" id="ARBA00022475"/>
    </source>
</evidence>
<feature type="transmembrane region" description="Helical" evidence="7">
    <location>
        <begin position="247"/>
        <end position="265"/>
    </location>
</feature>
<dbReference type="GO" id="GO:0005886">
    <property type="term" value="C:plasma membrane"/>
    <property type="evidence" value="ECO:0007669"/>
    <property type="project" value="UniProtKB-SubCell"/>
</dbReference>
<feature type="transmembrane region" description="Helical" evidence="7">
    <location>
        <begin position="277"/>
        <end position="296"/>
    </location>
</feature>
<evidence type="ECO:0000256" key="4">
    <source>
        <dbReference type="ARBA" id="ARBA00022692"/>
    </source>
</evidence>
<feature type="transmembrane region" description="Helical" evidence="7">
    <location>
        <begin position="7"/>
        <end position="26"/>
    </location>
</feature>
<feature type="transmembrane region" description="Helical" evidence="7">
    <location>
        <begin position="152"/>
        <end position="176"/>
    </location>
</feature>
<evidence type="ECO:0000313" key="9">
    <source>
        <dbReference type="EMBL" id="AWY97597.1"/>
    </source>
</evidence>
<evidence type="ECO:0000256" key="2">
    <source>
        <dbReference type="ARBA" id="ARBA00007400"/>
    </source>
</evidence>
<keyword evidence="6 7" id="KW-0472">Membrane</keyword>
<dbReference type="AlphaFoldDB" id="A0A2Z4U985"/>
<evidence type="ECO:0000256" key="1">
    <source>
        <dbReference type="ARBA" id="ARBA00004651"/>
    </source>
</evidence>
<dbReference type="OrthoDB" id="9810469at2"/>
<feature type="domain" description="Acyltransferase 3" evidence="8">
    <location>
        <begin position="7"/>
        <end position="326"/>
    </location>
</feature>
<evidence type="ECO:0000259" key="8">
    <source>
        <dbReference type="Pfam" id="PF01757"/>
    </source>
</evidence>
<evidence type="ECO:0000313" key="10">
    <source>
        <dbReference type="Proteomes" id="UP000250003"/>
    </source>
</evidence>
<dbReference type="PANTHER" id="PTHR40074:SF2">
    <property type="entry name" value="O-ACETYLTRANSFERASE WECH"/>
    <property type="match status" value="1"/>
</dbReference>
<dbReference type="InterPro" id="IPR002656">
    <property type="entry name" value="Acyl_transf_3_dom"/>
</dbReference>
<sequence>MKKKRIIYFDILNIMACIAVVALHCHGSFFEYEDSPAWKVTEAVQILAHWAVPIFFMLTGATLMGYREKYDTKKLFSRRIQRVLVPFLIWSTIFLIRGLVTGIHQYLGGRDLIGKYLSGGILGIYWFFYPLFAVYLSLPVLSVLAEGKNRKILKYAIGVGFLCYSVLPVCSILTQIPYNDTLLLPVTGGYVLYVLTGYYMSHTVFSRKVRYLIYAGGITGAVFMWILTDWYTVRDGVASEVFLDYKYCFSFCMAIGLFELCKNIPWEKFCHERGQKILGMIAQYSFGVYLIHIYFVEKFFQFVQDDSIPGMAVGTILIYAVCVLLVLAVKKIPGGKILFP</sequence>
<comment type="similarity">
    <text evidence="2">Belongs to the acyltransferase 3 family.</text>
</comment>
<evidence type="ECO:0000256" key="6">
    <source>
        <dbReference type="ARBA" id="ARBA00023136"/>
    </source>
</evidence>
<feature type="transmembrane region" description="Helical" evidence="7">
    <location>
        <begin position="46"/>
        <end position="66"/>
    </location>
</feature>
<dbReference type="RefSeq" id="WP_111918887.1">
    <property type="nucleotide sequence ID" value="NZ_CAUWHR010000001.1"/>
</dbReference>
<dbReference type="Proteomes" id="UP000250003">
    <property type="component" value="Chromosome"/>
</dbReference>
<dbReference type="PANTHER" id="PTHR40074">
    <property type="entry name" value="O-ACETYLTRANSFERASE WECH"/>
    <property type="match status" value="1"/>
</dbReference>
<proteinExistence type="inferred from homology"/>
<feature type="transmembrane region" description="Helical" evidence="7">
    <location>
        <begin position="211"/>
        <end position="227"/>
    </location>
</feature>
<reference evidence="10" key="1">
    <citation type="submission" date="2018-06" db="EMBL/GenBank/DDBJ databases">
        <title>Description of Blautia argi sp. nov., a new anaerobic isolated from dog feces.</title>
        <authorList>
            <person name="Chang Y.-H."/>
            <person name="Paek J."/>
            <person name="Shin Y."/>
        </authorList>
    </citation>
    <scope>NUCLEOTIDE SEQUENCE [LARGE SCALE GENOMIC DNA]</scope>
    <source>
        <strain evidence="10">KCTC 15426</strain>
    </source>
</reference>
<name>A0A2Z4U985_9FIRM</name>
<dbReference type="GO" id="GO:0009246">
    <property type="term" value="P:enterobacterial common antigen biosynthetic process"/>
    <property type="evidence" value="ECO:0007669"/>
    <property type="project" value="TreeGrafter"/>
</dbReference>
<dbReference type="Pfam" id="PF01757">
    <property type="entry name" value="Acyl_transf_3"/>
    <property type="match status" value="1"/>
</dbReference>
<evidence type="ECO:0000256" key="5">
    <source>
        <dbReference type="ARBA" id="ARBA00022989"/>
    </source>
</evidence>
<protein>
    <recommendedName>
        <fullName evidence="8">Acyltransferase 3 domain-containing protein</fullName>
    </recommendedName>
</protein>
<dbReference type="EMBL" id="CP030280">
    <property type="protein sequence ID" value="AWY97597.1"/>
    <property type="molecule type" value="Genomic_DNA"/>
</dbReference>
<feature type="transmembrane region" description="Helical" evidence="7">
    <location>
        <begin position="87"/>
        <end position="107"/>
    </location>
</feature>
<keyword evidence="3" id="KW-1003">Cell membrane</keyword>
<feature type="transmembrane region" description="Helical" evidence="7">
    <location>
        <begin position="308"/>
        <end position="329"/>
    </location>
</feature>
<dbReference type="GO" id="GO:0016413">
    <property type="term" value="F:O-acetyltransferase activity"/>
    <property type="evidence" value="ECO:0007669"/>
    <property type="project" value="TreeGrafter"/>
</dbReference>
<feature type="transmembrane region" description="Helical" evidence="7">
    <location>
        <begin position="127"/>
        <end position="145"/>
    </location>
</feature>
<evidence type="ECO:0000256" key="7">
    <source>
        <dbReference type="SAM" id="Phobius"/>
    </source>
</evidence>
<gene>
    <name evidence="9" type="ORF">DQQ01_04900</name>
</gene>
<keyword evidence="4 7" id="KW-0812">Transmembrane</keyword>